<dbReference type="Pfam" id="PF19343">
    <property type="entry name" value="HAM1_N"/>
    <property type="match status" value="2"/>
</dbReference>
<dbReference type="Gene3D" id="3.15.10.10">
    <property type="entry name" value="Bactericidal permeability-increasing protein, domain 1"/>
    <property type="match status" value="1"/>
</dbReference>
<protein>
    <recommendedName>
        <fullName evidence="2">HAM1-like N-terminal domain-containing protein</fullName>
    </recommendedName>
</protein>
<name>A0A316ZCD2_9BASI</name>
<feature type="domain" description="HAM1-like N-terminal" evidence="2">
    <location>
        <begin position="70"/>
        <end position="258"/>
    </location>
</feature>
<dbReference type="PANTHER" id="PTHR31138">
    <property type="entry name" value="CHROMOSOME 19, WHOLE GENOME SHOTGUN SEQUENCE"/>
    <property type="match status" value="1"/>
</dbReference>
<accession>A0A316ZCD2</accession>
<feature type="compositionally biased region" description="Polar residues" evidence="1">
    <location>
        <begin position="1"/>
        <end position="14"/>
    </location>
</feature>
<evidence type="ECO:0000313" key="3">
    <source>
        <dbReference type="EMBL" id="PWN99360.1"/>
    </source>
</evidence>
<dbReference type="EMBL" id="KZ819288">
    <property type="protein sequence ID" value="PWN99360.1"/>
    <property type="molecule type" value="Genomic_DNA"/>
</dbReference>
<dbReference type="AlphaFoldDB" id="A0A316ZCD2"/>
<feature type="compositionally biased region" description="Basic and acidic residues" evidence="1">
    <location>
        <begin position="359"/>
        <end position="375"/>
    </location>
</feature>
<evidence type="ECO:0000259" key="2">
    <source>
        <dbReference type="Pfam" id="PF19343"/>
    </source>
</evidence>
<feature type="compositionally biased region" description="Basic and acidic residues" evidence="1">
    <location>
        <begin position="248"/>
        <end position="261"/>
    </location>
</feature>
<dbReference type="InterPro" id="IPR045967">
    <property type="entry name" value="HAM1-like_N"/>
</dbReference>
<feature type="region of interest" description="Disordered" evidence="1">
    <location>
        <begin position="815"/>
        <end position="857"/>
    </location>
</feature>
<dbReference type="STRING" id="58919.A0A316ZCD2"/>
<feature type="compositionally biased region" description="Basic and acidic residues" evidence="1">
    <location>
        <begin position="15"/>
        <end position="24"/>
    </location>
</feature>
<sequence length="857" mass="93528">MSTSDRTPLLPSSQKDVKRSEERLQNYGSRAEQTAQSVQAHAKRALRNPERALNEATPSHGTQKAVTRALAALKAGKLPSNEQLVHWAELARNSSFLQEGPFERTGALSEDGSRVVQDVKSVIDELISLAEEKNEGDLIQNFIFSITSIVDQADSVNVPDVKNKALRAATKISPDTKVDVSGELPSQKQVQADAEKAAQAVQTLVRTVVTDSSFRGLLSEIINAARDIFADAASEVAEGASSAADAARPSEDERSSLDYEKVGKEGKAKAKALERDYKTGRLQTEVRESAYAAKDWIDERLPTDARDALSERLTSIIKKAQSKPEYKDAVNGLSSLFKRYRTIATRAAKKAADQAKQAGKEVVEKTKQEAQKVADEASDEASSGDVDLSGVADNGKELLERFANGKSLDDVISTFQTVLADVENDERLSSYVDDWGSFVNRLLEQENYVGSKKAGRRFDELIDRGEELAKDDKWKNDAQALASELRAFGEALANDEGTTSLLEALEDLSDDVKTLGESAFNIFKAEASHLQQDLLNVILPRLLSAIKEIELPRAEYKSEDFDFVLDGVKIAGLSGSLVPDSIRLSNFNEFVFEQGYAAFATNARSNVKVSVTGLNVAINDAAYYVQKRTGWKHDDWGLLDIEGKDFDCEIELATPKEGDRNNLFRVVSVETDTSAFKISVKNTHRPISNFFILPFIRAFMKTKLSEILNEAIENQLNQLDTDLAFAHARSAAVGRYAATAGGAPSILGYFKALVGNVTGSGASFGAGKVGATKGITRRGTHGESLLCIGVEKHILPGRGGPEGWYEDRQAELKAAADKVQTKSKAQMRALSREAKRAEREERAKSGWKSDAFDLGSN</sequence>
<gene>
    <name evidence="3" type="ORF">FA09DRAFT_306124</name>
</gene>
<dbReference type="Proteomes" id="UP000245946">
    <property type="component" value="Unassembled WGS sequence"/>
</dbReference>
<feature type="compositionally biased region" description="Basic and acidic residues" evidence="1">
    <location>
        <begin position="830"/>
        <end position="844"/>
    </location>
</feature>
<feature type="domain" description="HAM1-like N-terminal" evidence="2">
    <location>
        <begin position="362"/>
        <end position="656"/>
    </location>
</feature>
<feature type="region of interest" description="Disordered" evidence="1">
    <location>
        <begin position="359"/>
        <end position="389"/>
    </location>
</feature>
<feature type="region of interest" description="Disordered" evidence="1">
    <location>
        <begin position="1"/>
        <end position="63"/>
    </location>
</feature>
<evidence type="ECO:0000256" key="1">
    <source>
        <dbReference type="SAM" id="MobiDB-lite"/>
    </source>
</evidence>
<feature type="compositionally biased region" description="Polar residues" evidence="1">
    <location>
        <begin position="26"/>
        <end position="39"/>
    </location>
</feature>
<proteinExistence type="predicted"/>
<dbReference type="PANTHER" id="PTHR31138:SF1">
    <property type="entry name" value="PDZ DOMAIN-CONTAINING PROTEIN"/>
    <property type="match status" value="1"/>
</dbReference>
<dbReference type="RefSeq" id="XP_025599639.1">
    <property type="nucleotide sequence ID" value="XM_025740524.1"/>
</dbReference>
<evidence type="ECO:0000313" key="4">
    <source>
        <dbReference type="Proteomes" id="UP000245946"/>
    </source>
</evidence>
<dbReference type="OrthoDB" id="5407957at2759"/>
<dbReference type="GeneID" id="37268070"/>
<organism evidence="3 4">
    <name type="scientific">Tilletiopsis washingtonensis</name>
    <dbReference type="NCBI Taxonomy" id="58919"/>
    <lineage>
        <taxon>Eukaryota</taxon>
        <taxon>Fungi</taxon>
        <taxon>Dikarya</taxon>
        <taxon>Basidiomycota</taxon>
        <taxon>Ustilaginomycotina</taxon>
        <taxon>Exobasidiomycetes</taxon>
        <taxon>Entylomatales</taxon>
        <taxon>Entylomatales incertae sedis</taxon>
        <taxon>Tilletiopsis</taxon>
    </lineage>
</organism>
<reference evidence="3 4" key="1">
    <citation type="journal article" date="2018" name="Mol. Biol. Evol.">
        <title>Broad Genomic Sampling Reveals a Smut Pathogenic Ancestry of the Fungal Clade Ustilaginomycotina.</title>
        <authorList>
            <person name="Kijpornyongpan T."/>
            <person name="Mondo S.J."/>
            <person name="Barry K."/>
            <person name="Sandor L."/>
            <person name="Lee J."/>
            <person name="Lipzen A."/>
            <person name="Pangilinan J."/>
            <person name="LaButti K."/>
            <person name="Hainaut M."/>
            <person name="Henrissat B."/>
            <person name="Grigoriev I.V."/>
            <person name="Spatafora J.W."/>
            <person name="Aime M.C."/>
        </authorList>
    </citation>
    <scope>NUCLEOTIDE SEQUENCE [LARGE SCALE GENOMIC DNA]</scope>
    <source>
        <strain evidence="3 4">MCA 4186</strain>
    </source>
</reference>
<feature type="region of interest" description="Disordered" evidence="1">
    <location>
        <begin position="240"/>
        <end position="261"/>
    </location>
</feature>
<keyword evidence="4" id="KW-1185">Reference proteome</keyword>